<gene>
    <name evidence="1" type="ORF">MPL1_07683</name>
</gene>
<name>M7NW65_9GAMM</name>
<organism evidence="1 2">
    <name type="scientific">Methylophaga lonarensis MPL</name>
    <dbReference type="NCBI Taxonomy" id="1286106"/>
    <lineage>
        <taxon>Bacteria</taxon>
        <taxon>Pseudomonadati</taxon>
        <taxon>Pseudomonadota</taxon>
        <taxon>Gammaproteobacteria</taxon>
        <taxon>Thiotrichales</taxon>
        <taxon>Piscirickettsiaceae</taxon>
        <taxon>Methylophaga</taxon>
    </lineage>
</organism>
<dbReference type="OrthoDB" id="5608816at2"/>
<dbReference type="AlphaFoldDB" id="M7NW65"/>
<sequence length="155" mass="17548">MSDSTIQSSMITLARHRLKALKVALVGRAADLNLVQNTFHQLTGLTSLRFVQNHGLDEATCKELSIIDNLAILSVLYSHPEVLDKFSSESQQLSRYLDMPGRELLDLLFKQGGRFNNQEAVSVAIHRGLIDDIHHEAEAYRRLELRERSSQDRGH</sequence>
<protein>
    <submittedName>
        <fullName evidence="1">Uncharacterized protein</fullName>
    </submittedName>
</protein>
<evidence type="ECO:0000313" key="2">
    <source>
        <dbReference type="Proteomes" id="UP000012019"/>
    </source>
</evidence>
<reference evidence="1 2" key="1">
    <citation type="journal article" date="2013" name="Genome Announc.">
        <title>Draft Genome Sequence of Methylophaga lonarensis MPLT, a Haloalkaliphilic (Non-Methane-Utilizing) Methylotroph.</title>
        <authorList>
            <person name="Shetty S.A."/>
            <person name="Marathe N.P."/>
            <person name="Munot H."/>
            <person name="Antony C.P."/>
            <person name="Dhotre D.P."/>
            <person name="Murrell J.C."/>
            <person name="Shouche Y.S."/>
        </authorList>
    </citation>
    <scope>NUCLEOTIDE SEQUENCE [LARGE SCALE GENOMIC DNA]</scope>
    <source>
        <strain evidence="1 2">MPL</strain>
    </source>
</reference>
<accession>M7NW65</accession>
<dbReference type="Proteomes" id="UP000012019">
    <property type="component" value="Unassembled WGS sequence"/>
</dbReference>
<proteinExistence type="predicted"/>
<dbReference type="RefSeq" id="WP_009726525.1">
    <property type="nucleotide sequence ID" value="NZ_APHR01000037.1"/>
</dbReference>
<comment type="caution">
    <text evidence="1">The sequence shown here is derived from an EMBL/GenBank/DDBJ whole genome shotgun (WGS) entry which is preliminary data.</text>
</comment>
<keyword evidence="2" id="KW-1185">Reference proteome</keyword>
<dbReference type="EMBL" id="APHR01000037">
    <property type="protein sequence ID" value="EMR13013.1"/>
    <property type="molecule type" value="Genomic_DNA"/>
</dbReference>
<dbReference type="PATRIC" id="fig|1286106.3.peg.1543"/>
<evidence type="ECO:0000313" key="1">
    <source>
        <dbReference type="EMBL" id="EMR13013.1"/>
    </source>
</evidence>